<dbReference type="SUPFAM" id="SSF46626">
    <property type="entry name" value="Cytochrome c"/>
    <property type="match status" value="1"/>
</dbReference>
<name>A0ABY7U0I7_9SPHN</name>
<dbReference type="Pfam" id="PF13442">
    <property type="entry name" value="Cytochrome_CBB3"/>
    <property type="match status" value="1"/>
</dbReference>
<keyword evidence="8" id="KW-1185">Reference proteome</keyword>
<feature type="domain" description="Cytochrome c" evidence="6">
    <location>
        <begin position="31"/>
        <end position="109"/>
    </location>
</feature>
<dbReference type="InterPro" id="IPR036909">
    <property type="entry name" value="Cyt_c-like_dom_sf"/>
</dbReference>
<protein>
    <submittedName>
        <fullName evidence="7">Cytochrome c</fullName>
    </submittedName>
</protein>
<evidence type="ECO:0000256" key="4">
    <source>
        <dbReference type="PROSITE-ProRule" id="PRU00433"/>
    </source>
</evidence>
<evidence type="ECO:0000259" key="6">
    <source>
        <dbReference type="PROSITE" id="PS51007"/>
    </source>
</evidence>
<sequence length="139" mass="14410">MGGRTWVLAGALALVAMPANAGTANGVYTEAQAAEGAAVFAERCAMCHGKQAEGTWEVPALKGKFMANWGRESLAALSDYLARAMPQFAPGTLEPKDNARLVAYLLKINGHPAGAKPLPEDHAALAAIRIDPLAAASVK</sequence>
<dbReference type="Proteomes" id="UP001218231">
    <property type="component" value="Chromosome"/>
</dbReference>
<keyword evidence="2 4" id="KW-0479">Metal-binding</keyword>
<dbReference type="Gene3D" id="1.10.760.10">
    <property type="entry name" value="Cytochrome c-like domain"/>
    <property type="match status" value="1"/>
</dbReference>
<evidence type="ECO:0000313" key="8">
    <source>
        <dbReference type="Proteomes" id="UP001218231"/>
    </source>
</evidence>
<organism evidence="7 8">
    <name type="scientific">Novosphingobium humi</name>
    <dbReference type="NCBI Taxonomy" id="2282397"/>
    <lineage>
        <taxon>Bacteria</taxon>
        <taxon>Pseudomonadati</taxon>
        <taxon>Pseudomonadota</taxon>
        <taxon>Alphaproteobacteria</taxon>
        <taxon>Sphingomonadales</taxon>
        <taxon>Sphingomonadaceae</taxon>
        <taxon>Novosphingobium</taxon>
    </lineage>
</organism>
<dbReference type="RefSeq" id="WP_273619331.1">
    <property type="nucleotide sequence ID" value="NZ_CP117417.1"/>
</dbReference>
<dbReference type="InterPro" id="IPR009056">
    <property type="entry name" value="Cyt_c-like_dom"/>
</dbReference>
<dbReference type="EMBL" id="CP117417">
    <property type="protein sequence ID" value="WCT79039.1"/>
    <property type="molecule type" value="Genomic_DNA"/>
</dbReference>
<gene>
    <name evidence="7" type="ORF">PQ457_13560</name>
</gene>
<evidence type="ECO:0000256" key="5">
    <source>
        <dbReference type="SAM" id="SignalP"/>
    </source>
</evidence>
<keyword evidence="5" id="KW-0732">Signal</keyword>
<feature type="signal peptide" evidence="5">
    <location>
        <begin position="1"/>
        <end position="21"/>
    </location>
</feature>
<keyword evidence="1 4" id="KW-0349">Heme</keyword>
<accession>A0ABY7U0I7</accession>
<evidence type="ECO:0000256" key="1">
    <source>
        <dbReference type="ARBA" id="ARBA00022617"/>
    </source>
</evidence>
<evidence type="ECO:0000256" key="3">
    <source>
        <dbReference type="ARBA" id="ARBA00023004"/>
    </source>
</evidence>
<keyword evidence="3 4" id="KW-0408">Iron</keyword>
<reference evidence="7 8" key="1">
    <citation type="submission" date="2023-02" db="EMBL/GenBank/DDBJ databases">
        <title>Genome sequence of Novosphingobium humi KACC 19094.</title>
        <authorList>
            <person name="Kim S."/>
            <person name="Heo J."/>
            <person name="Kwon S.-W."/>
        </authorList>
    </citation>
    <scope>NUCLEOTIDE SEQUENCE [LARGE SCALE GENOMIC DNA]</scope>
    <source>
        <strain evidence="7 8">KACC 19094</strain>
    </source>
</reference>
<evidence type="ECO:0000313" key="7">
    <source>
        <dbReference type="EMBL" id="WCT79039.1"/>
    </source>
</evidence>
<evidence type="ECO:0000256" key="2">
    <source>
        <dbReference type="ARBA" id="ARBA00022723"/>
    </source>
</evidence>
<dbReference type="PROSITE" id="PS51007">
    <property type="entry name" value="CYTC"/>
    <property type="match status" value="1"/>
</dbReference>
<proteinExistence type="predicted"/>
<feature type="chain" id="PRO_5045151057" evidence="5">
    <location>
        <begin position="22"/>
        <end position="139"/>
    </location>
</feature>